<dbReference type="InterPro" id="IPR028002">
    <property type="entry name" value="Myb_DNA-bind_5"/>
</dbReference>
<dbReference type="Pfam" id="PF13873">
    <property type="entry name" value="Myb_DNA-bind_5"/>
    <property type="match status" value="1"/>
</dbReference>
<proteinExistence type="predicted"/>
<reference evidence="3" key="1">
    <citation type="submission" date="2025-08" db="UniProtKB">
        <authorList>
            <consortium name="Ensembl"/>
        </authorList>
    </citation>
    <scope>IDENTIFICATION</scope>
</reference>
<feature type="domain" description="Myb/SANT-like DNA-binding" evidence="2">
    <location>
        <begin position="6"/>
        <end position="85"/>
    </location>
</feature>
<organism evidence="3 4">
    <name type="scientific">Sinocyclocheilus rhinocerous</name>
    <dbReference type="NCBI Taxonomy" id="307959"/>
    <lineage>
        <taxon>Eukaryota</taxon>
        <taxon>Metazoa</taxon>
        <taxon>Chordata</taxon>
        <taxon>Craniata</taxon>
        <taxon>Vertebrata</taxon>
        <taxon>Euteleostomi</taxon>
        <taxon>Actinopterygii</taxon>
        <taxon>Neopterygii</taxon>
        <taxon>Teleostei</taxon>
        <taxon>Ostariophysi</taxon>
        <taxon>Cypriniformes</taxon>
        <taxon>Cyprinidae</taxon>
        <taxon>Cyprininae</taxon>
        <taxon>Sinocyclocheilus</taxon>
    </lineage>
</organism>
<dbReference type="PANTHER" id="PTHR21411:SF0">
    <property type="entry name" value="REGULATORY PROTEIN ZESTE"/>
    <property type="match status" value="1"/>
</dbReference>
<protein>
    <recommendedName>
        <fullName evidence="2">Myb/SANT-like DNA-binding domain-containing protein</fullName>
    </recommendedName>
</protein>
<dbReference type="Proteomes" id="UP000472270">
    <property type="component" value="Unassembled WGS sequence"/>
</dbReference>
<sequence>MAQRIRSSNFTSHEKNLLYQLMEQYGTIIEDKKTDNMTIKKKEDAWVQLTADFNASVGIKDKRDVNSLKACWKNLKAKAKKDAAQERRDTFLTGGGPPTGEIDSFKRQKSDFSENHLELLQLEKENNVIQIENNSF</sequence>
<keyword evidence="4" id="KW-1185">Reference proteome</keyword>
<evidence type="ECO:0000256" key="1">
    <source>
        <dbReference type="SAM" id="MobiDB-lite"/>
    </source>
</evidence>
<dbReference type="PANTHER" id="PTHR21411">
    <property type="entry name" value="APONTIC"/>
    <property type="match status" value="1"/>
</dbReference>
<evidence type="ECO:0000313" key="3">
    <source>
        <dbReference type="Ensembl" id="ENSSRHP00000041950.1"/>
    </source>
</evidence>
<evidence type="ECO:0000259" key="2">
    <source>
        <dbReference type="Pfam" id="PF13873"/>
    </source>
</evidence>
<evidence type="ECO:0000313" key="4">
    <source>
        <dbReference type="Proteomes" id="UP000472270"/>
    </source>
</evidence>
<dbReference type="Ensembl" id="ENSSRHT00000043139.1">
    <property type="protein sequence ID" value="ENSSRHP00000041950.1"/>
    <property type="gene ID" value="ENSSRHG00000021251.1"/>
</dbReference>
<name>A0A673IWG5_9TELE</name>
<accession>A0A673IWG5</accession>
<dbReference type="AlphaFoldDB" id="A0A673IWG5"/>
<feature type="region of interest" description="Disordered" evidence="1">
    <location>
        <begin position="83"/>
        <end position="107"/>
    </location>
</feature>
<reference evidence="3" key="2">
    <citation type="submission" date="2025-09" db="UniProtKB">
        <authorList>
            <consortium name="Ensembl"/>
        </authorList>
    </citation>
    <scope>IDENTIFICATION</scope>
</reference>